<reference evidence="1" key="1">
    <citation type="submission" date="2021-01" db="EMBL/GenBank/DDBJ databases">
        <title>Chromosome-level genome assembly of a human fungal pathogen reveals clustering of transcriptionally co-regulated genes.</title>
        <authorList>
            <person name="Voorhies M."/>
            <person name="Cohen S."/>
            <person name="Shea T.P."/>
            <person name="Petrus S."/>
            <person name="Munoz J.F."/>
            <person name="Poplawski S."/>
            <person name="Goldman W.E."/>
            <person name="Michael T."/>
            <person name="Cuomo C.A."/>
            <person name="Sil A."/>
            <person name="Beyhan S."/>
        </authorList>
    </citation>
    <scope>NUCLEOTIDE SEQUENCE</scope>
    <source>
        <strain evidence="1">WU24</strain>
    </source>
</reference>
<dbReference type="VEuPathDB" id="FungiDB:I7I51_07910"/>
<sequence>MEVVGDDEGGACPALARLRVGGPSQDWRANRPAWVPSHRWALEMHLYTGTGADSPSQTVDVARRPEKGFFLAQEKGFPVDYSFALSSDLASLHELEFSESLGTTAQVNLPLRF</sequence>
<gene>
    <name evidence="1" type="ORF">I7I51_07910</name>
</gene>
<organism evidence="1 2">
    <name type="scientific">Ajellomyces capsulatus</name>
    <name type="common">Darling's disease fungus</name>
    <name type="synonym">Histoplasma capsulatum</name>
    <dbReference type="NCBI Taxonomy" id="5037"/>
    <lineage>
        <taxon>Eukaryota</taxon>
        <taxon>Fungi</taxon>
        <taxon>Dikarya</taxon>
        <taxon>Ascomycota</taxon>
        <taxon>Pezizomycotina</taxon>
        <taxon>Eurotiomycetes</taxon>
        <taxon>Eurotiomycetidae</taxon>
        <taxon>Onygenales</taxon>
        <taxon>Ajellomycetaceae</taxon>
        <taxon>Histoplasma</taxon>
    </lineage>
</organism>
<dbReference type="AlphaFoldDB" id="A0A8A1M1E1"/>
<dbReference type="Proteomes" id="UP000663671">
    <property type="component" value="Chromosome 2"/>
</dbReference>
<accession>A0A8A1M1E1</accession>
<proteinExistence type="predicted"/>
<evidence type="ECO:0000313" key="1">
    <source>
        <dbReference type="EMBL" id="QSS58484.1"/>
    </source>
</evidence>
<evidence type="ECO:0000313" key="2">
    <source>
        <dbReference type="Proteomes" id="UP000663671"/>
    </source>
</evidence>
<dbReference type="EMBL" id="CP069109">
    <property type="protein sequence ID" value="QSS58484.1"/>
    <property type="molecule type" value="Genomic_DNA"/>
</dbReference>
<name>A0A8A1M1E1_AJECA</name>
<protein>
    <submittedName>
        <fullName evidence="1">Uncharacterized protein</fullName>
    </submittedName>
</protein>